<reference evidence="3" key="1">
    <citation type="submission" date="2020-06" db="EMBL/GenBank/DDBJ databases">
        <title>Unique genomic features of the anaerobic methanotrophic archaea.</title>
        <authorList>
            <person name="Chadwick G.L."/>
            <person name="Skennerton C.T."/>
            <person name="Laso-Perez R."/>
            <person name="Leu A.O."/>
            <person name="Speth D.R."/>
            <person name="Yu H."/>
            <person name="Morgan-Lang C."/>
            <person name="Hatzenpichler R."/>
            <person name="Goudeau D."/>
            <person name="Malmstrom R."/>
            <person name="Brazelton W.J."/>
            <person name="Woyke T."/>
            <person name="Hallam S.J."/>
            <person name="Tyson G.W."/>
            <person name="Wegener G."/>
            <person name="Boetius A."/>
            <person name="Orphan V."/>
        </authorList>
    </citation>
    <scope>NUCLEOTIDE SEQUENCE</scope>
</reference>
<feature type="domain" description="Transposase InsH N-terminal" evidence="1">
    <location>
        <begin position="19"/>
        <end position="108"/>
    </location>
</feature>
<gene>
    <name evidence="3" type="ORF">PNEAJHEF_00009</name>
</gene>
<sequence>MAIRSDKIGQSWLLPLAVSELIPEDHICNLVEVVVDNMDVGEIEQKYSSGPGNPAYSRRMLLRIVIMASADAIWSSRKIAKLAHENVVYMYLTGHEKPDFRTICNFKKECEGLIETAFKETVTIAKALGILNLEHISTDGTKMKANASNNYTLSKEEIESIRRIIARGIAIDKEEDKLYGDKRGDELPPELNTQEKIREKIKEIEEASGQKMKGAAKKIIVQHVLGDEKDKAAIMKKLDKAEEELTKSGHGVVSITDPESRFMENKKKRKELSYNPQITVDHDSGIILANDVTQDCTDHYQLQPQLEMTVENIDGLPEWTKVSMDNGYFNGPNLRYLEEKEVDGYIPDSKQAQKMNGKKVKDGPYSKDKFVYDEENDQFICPKGEILTRKGEYMYKGKLQYSYYGANCGECPFREECAGKSKQRKITSDDYEAERRRMAGKMCSEKGKEEYKKRKESVEWPFGNIKQNMKFREFYTRGLENVRIEHNLVCTAHNLRVMWGNLGSSVAALSNIKGLVANFAFRVSSI</sequence>
<proteinExistence type="predicted"/>
<dbReference type="AlphaFoldDB" id="A0A7G9Z3F1"/>
<protein>
    <recommendedName>
        <fullName evidence="4">Transposase DDE domain-containing protein</fullName>
    </recommendedName>
</protein>
<feature type="domain" description="Transposase DDE" evidence="2">
    <location>
        <begin position="380"/>
        <end position="499"/>
    </location>
</feature>
<organism evidence="3">
    <name type="scientific">Candidatus Methanophaga sp. ANME-1 ERB7</name>
    <dbReference type="NCBI Taxonomy" id="2759913"/>
    <lineage>
        <taxon>Archaea</taxon>
        <taxon>Methanobacteriati</taxon>
        <taxon>Methanobacteriota</taxon>
        <taxon>Stenosarchaea group</taxon>
        <taxon>Methanomicrobia</taxon>
        <taxon>Candidatus Methanophagales</taxon>
        <taxon>Candidatus Methanophagaceae</taxon>
        <taxon>Candidatus Methanophaga</taxon>
    </lineage>
</organism>
<dbReference type="InterPro" id="IPR047629">
    <property type="entry name" value="IS1182_transpos"/>
</dbReference>
<dbReference type="PANTHER" id="PTHR33408:SF2">
    <property type="entry name" value="TRANSPOSASE DDE DOMAIN-CONTAINING PROTEIN"/>
    <property type="match status" value="1"/>
</dbReference>
<dbReference type="EMBL" id="MT631592">
    <property type="protein sequence ID" value="QNO54785.1"/>
    <property type="molecule type" value="Genomic_DNA"/>
</dbReference>
<name>A0A7G9Z3F1_9EURY</name>
<evidence type="ECO:0000259" key="1">
    <source>
        <dbReference type="Pfam" id="PF05598"/>
    </source>
</evidence>
<dbReference type="InterPro" id="IPR008490">
    <property type="entry name" value="Transposase_InsH_N"/>
</dbReference>
<dbReference type="Pfam" id="PF05598">
    <property type="entry name" value="DUF772"/>
    <property type="match status" value="1"/>
</dbReference>
<evidence type="ECO:0008006" key="4">
    <source>
        <dbReference type="Google" id="ProtNLM"/>
    </source>
</evidence>
<dbReference type="InterPro" id="IPR025668">
    <property type="entry name" value="Tnp_DDE_dom"/>
</dbReference>
<dbReference type="PANTHER" id="PTHR33408">
    <property type="entry name" value="TRANSPOSASE"/>
    <property type="match status" value="1"/>
</dbReference>
<evidence type="ECO:0000259" key="2">
    <source>
        <dbReference type="Pfam" id="PF13751"/>
    </source>
</evidence>
<accession>A0A7G9Z3F1</accession>
<dbReference type="NCBIfam" id="NF033551">
    <property type="entry name" value="transpos_IS1182"/>
    <property type="match status" value="1"/>
</dbReference>
<dbReference type="Pfam" id="PF13751">
    <property type="entry name" value="DDE_Tnp_1_6"/>
    <property type="match status" value="1"/>
</dbReference>
<evidence type="ECO:0000313" key="3">
    <source>
        <dbReference type="EMBL" id="QNO54785.1"/>
    </source>
</evidence>